<dbReference type="Pfam" id="PF00512">
    <property type="entry name" value="HisKA"/>
    <property type="match status" value="1"/>
</dbReference>
<evidence type="ECO:0000256" key="1">
    <source>
        <dbReference type="ARBA" id="ARBA00000085"/>
    </source>
</evidence>
<dbReference type="GO" id="GO:0000155">
    <property type="term" value="F:phosphorelay sensor kinase activity"/>
    <property type="evidence" value="ECO:0007669"/>
    <property type="project" value="InterPro"/>
</dbReference>
<dbReference type="InterPro" id="IPR050736">
    <property type="entry name" value="Sensor_HK_Regulatory"/>
</dbReference>
<dbReference type="CDD" id="cd00075">
    <property type="entry name" value="HATPase"/>
    <property type="match status" value="1"/>
</dbReference>
<evidence type="ECO:0000256" key="6">
    <source>
        <dbReference type="ARBA" id="ARBA00022692"/>
    </source>
</evidence>
<evidence type="ECO:0000256" key="2">
    <source>
        <dbReference type="ARBA" id="ARBA00004236"/>
    </source>
</evidence>
<dbReference type="STRING" id="683260.SAMN05421874_12251"/>
<dbReference type="InterPro" id="IPR036890">
    <property type="entry name" value="HATPase_C_sf"/>
</dbReference>
<dbReference type="Pfam" id="PF02518">
    <property type="entry name" value="HATPase_c"/>
    <property type="match status" value="1"/>
</dbReference>
<dbReference type="Gene3D" id="6.10.340.10">
    <property type="match status" value="1"/>
</dbReference>
<evidence type="ECO:0000256" key="11">
    <source>
        <dbReference type="SAM" id="Phobius"/>
    </source>
</evidence>
<dbReference type="PRINTS" id="PR00344">
    <property type="entry name" value="BCTRLSENSOR"/>
</dbReference>
<dbReference type="Gene3D" id="3.30.565.10">
    <property type="entry name" value="Histidine kinase-like ATPase, C-terminal domain"/>
    <property type="match status" value="1"/>
</dbReference>
<keyword evidence="6 11" id="KW-0812">Transmembrane</keyword>
<evidence type="ECO:0000259" key="12">
    <source>
        <dbReference type="PROSITE" id="PS50109"/>
    </source>
</evidence>
<dbReference type="InterPro" id="IPR004358">
    <property type="entry name" value="Sig_transdc_His_kin-like_C"/>
</dbReference>
<feature type="transmembrane region" description="Helical" evidence="11">
    <location>
        <begin position="12"/>
        <end position="33"/>
    </location>
</feature>
<keyword evidence="8 11" id="KW-1133">Transmembrane helix</keyword>
<evidence type="ECO:0000313" key="15">
    <source>
        <dbReference type="Proteomes" id="UP000198683"/>
    </source>
</evidence>
<dbReference type="SMART" id="SM00388">
    <property type="entry name" value="HisKA"/>
    <property type="match status" value="1"/>
</dbReference>
<dbReference type="FunFam" id="3.30.565.10:FF:000006">
    <property type="entry name" value="Sensor histidine kinase WalK"/>
    <property type="match status" value="1"/>
</dbReference>
<dbReference type="SUPFAM" id="SSF158472">
    <property type="entry name" value="HAMP domain-like"/>
    <property type="match status" value="1"/>
</dbReference>
<keyword evidence="11" id="KW-0472">Membrane</keyword>
<accession>A0A1G9KCS8</accession>
<name>A0A1G9KCS8_9ACTN</name>
<feature type="compositionally biased region" description="Polar residues" evidence="10">
    <location>
        <begin position="133"/>
        <end position="143"/>
    </location>
</feature>
<dbReference type="EMBL" id="FNFB01000022">
    <property type="protein sequence ID" value="SDL47406.1"/>
    <property type="molecule type" value="Genomic_DNA"/>
</dbReference>
<evidence type="ECO:0000256" key="8">
    <source>
        <dbReference type="ARBA" id="ARBA00022989"/>
    </source>
</evidence>
<dbReference type="InterPro" id="IPR036097">
    <property type="entry name" value="HisK_dim/P_sf"/>
</dbReference>
<feature type="domain" description="Histidine kinase" evidence="12">
    <location>
        <begin position="433"/>
        <end position="647"/>
    </location>
</feature>
<dbReference type="SUPFAM" id="SSF47384">
    <property type="entry name" value="Homodimeric domain of signal transducing histidine kinase"/>
    <property type="match status" value="1"/>
</dbReference>
<evidence type="ECO:0000256" key="4">
    <source>
        <dbReference type="ARBA" id="ARBA00022553"/>
    </source>
</evidence>
<keyword evidence="5" id="KW-0808">Transferase</keyword>
<dbReference type="AlphaFoldDB" id="A0A1G9KCS8"/>
<dbReference type="PANTHER" id="PTHR43711:SF1">
    <property type="entry name" value="HISTIDINE KINASE 1"/>
    <property type="match status" value="1"/>
</dbReference>
<sequence length="655" mass="69449">MRADVPLHRSLLLRLLAVSVLVSVCSIAATAWLTARSTTVAIRQEQGQALADDARTYDTLLGYAATHPGWDGAEKVVRQLARETGRRVTITTEQRVPLVDSDDGPPATLPARPTASIDPLHVDTVLAAGASQDTPLTDASQDTPLADAPQDTPRPQAPQGSMDAPQGASLAGTPQGGMPDHIDPRAVGPFLLPSKERDALRIAAERRAACLRNSFGAVAAIAYSPSGRPVLDPGQARPYADTRCVSAVLNQPTATEAKALKALQKLVDSCLTRRHEPHVRLNLGFTWTRLPAAVPAEAAPDDAFHGDAVQECVTGSRREQLAPYVAPPALLFISSRAGDMSTVFDLSPENQARIAGVAALVLLITVTASVTAGTRLSRPLRALTDAVRNMEEGRAARVEVRGKDEIGKLAAAFNAMAERRERLEELRKAMVGDVAHELRTPLSNIRGWLEATQDGIADPDPELVSSLLEEALLLQHIIDDLQDLAVADAGELRVHAEPVEVADLLAQVATAHRGGAEAAGVTLVTRADGRLRLVADPVRLRQAVGNLVSNAVRHTPPGGTVRLLARRDGGDVVIDVADTGSGIAPDDLPLVFERFWRVEKSRSRRSGGSGLGLPIARKLAEAHGGSLSATSVVGEGSTFTLRLPAHDHAWESSEA</sequence>
<evidence type="ECO:0000259" key="13">
    <source>
        <dbReference type="PROSITE" id="PS50885"/>
    </source>
</evidence>
<organism evidence="14 15">
    <name type="scientific">Nonomuraea maritima</name>
    <dbReference type="NCBI Taxonomy" id="683260"/>
    <lineage>
        <taxon>Bacteria</taxon>
        <taxon>Bacillati</taxon>
        <taxon>Actinomycetota</taxon>
        <taxon>Actinomycetes</taxon>
        <taxon>Streptosporangiales</taxon>
        <taxon>Streptosporangiaceae</taxon>
        <taxon>Nonomuraea</taxon>
    </lineage>
</organism>
<dbReference type="InterPro" id="IPR005467">
    <property type="entry name" value="His_kinase_dom"/>
</dbReference>
<protein>
    <recommendedName>
        <fullName evidence="3">histidine kinase</fullName>
        <ecNumber evidence="3">2.7.13.3</ecNumber>
    </recommendedName>
</protein>
<evidence type="ECO:0000256" key="10">
    <source>
        <dbReference type="SAM" id="MobiDB-lite"/>
    </source>
</evidence>
<reference evidence="14 15" key="1">
    <citation type="submission" date="2016-10" db="EMBL/GenBank/DDBJ databases">
        <authorList>
            <person name="de Groot N.N."/>
        </authorList>
    </citation>
    <scope>NUCLEOTIDE SEQUENCE [LARGE SCALE GENOMIC DNA]</scope>
    <source>
        <strain evidence="14 15">CGMCC 4.5681</strain>
    </source>
</reference>
<comment type="subcellular location">
    <subcellularLocation>
        <location evidence="2">Cell membrane</location>
    </subcellularLocation>
</comment>
<dbReference type="Proteomes" id="UP000198683">
    <property type="component" value="Unassembled WGS sequence"/>
</dbReference>
<dbReference type="InterPro" id="IPR003594">
    <property type="entry name" value="HATPase_dom"/>
</dbReference>
<dbReference type="GO" id="GO:0005886">
    <property type="term" value="C:plasma membrane"/>
    <property type="evidence" value="ECO:0007669"/>
    <property type="project" value="UniProtKB-SubCell"/>
</dbReference>
<dbReference type="CDD" id="cd06225">
    <property type="entry name" value="HAMP"/>
    <property type="match status" value="1"/>
</dbReference>
<feature type="domain" description="HAMP" evidence="13">
    <location>
        <begin position="374"/>
        <end position="425"/>
    </location>
</feature>
<keyword evidence="4" id="KW-0597">Phosphoprotein</keyword>
<dbReference type="EC" id="2.7.13.3" evidence="3"/>
<dbReference type="SUPFAM" id="SSF55874">
    <property type="entry name" value="ATPase domain of HSP90 chaperone/DNA topoisomerase II/histidine kinase"/>
    <property type="match status" value="1"/>
</dbReference>
<evidence type="ECO:0000256" key="5">
    <source>
        <dbReference type="ARBA" id="ARBA00022679"/>
    </source>
</evidence>
<evidence type="ECO:0000256" key="3">
    <source>
        <dbReference type="ARBA" id="ARBA00012438"/>
    </source>
</evidence>
<gene>
    <name evidence="14" type="ORF">SAMN05421874_12251</name>
</gene>
<dbReference type="RefSeq" id="WP_090770823.1">
    <property type="nucleotide sequence ID" value="NZ_FNFB01000022.1"/>
</dbReference>
<dbReference type="InterPro" id="IPR003661">
    <property type="entry name" value="HisK_dim/P_dom"/>
</dbReference>
<evidence type="ECO:0000313" key="14">
    <source>
        <dbReference type="EMBL" id="SDL47406.1"/>
    </source>
</evidence>
<dbReference type="PROSITE" id="PS50885">
    <property type="entry name" value="HAMP"/>
    <property type="match status" value="1"/>
</dbReference>
<dbReference type="CDD" id="cd00082">
    <property type="entry name" value="HisKA"/>
    <property type="match status" value="1"/>
</dbReference>
<proteinExistence type="predicted"/>
<dbReference type="PANTHER" id="PTHR43711">
    <property type="entry name" value="TWO-COMPONENT HISTIDINE KINASE"/>
    <property type="match status" value="1"/>
</dbReference>
<dbReference type="OrthoDB" id="9757990at2"/>
<dbReference type="PROSITE" id="PS50109">
    <property type="entry name" value="HIS_KIN"/>
    <property type="match status" value="1"/>
</dbReference>
<dbReference type="InterPro" id="IPR003660">
    <property type="entry name" value="HAMP_dom"/>
</dbReference>
<keyword evidence="15" id="KW-1185">Reference proteome</keyword>
<dbReference type="Gene3D" id="1.10.287.130">
    <property type="match status" value="1"/>
</dbReference>
<feature type="region of interest" description="Disordered" evidence="10">
    <location>
        <begin position="133"/>
        <end position="189"/>
    </location>
</feature>
<dbReference type="Pfam" id="PF00672">
    <property type="entry name" value="HAMP"/>
    <property type="match status" value="1"/>
</dbReference>
<dbReference type="SMART" id="SM00304">
    <property type="entry name" value="HAMP"/>
    <property type="match status" value="1"/>
</dbReference>
<comment type="catalytic activity">
    <reaction evidence="1">
        <text>ATP + protein L-histidine = ADP + protein N-phospho-L-histidine.</text>
        <dbReference type="EC" id="2.7.13.3"/>
    </reaction>
</comment>
<evidence type="ECO:0000256" key="7">
    <source>
        <dbReference type="ARBA" id="ARBA00022777"/>
    </source>
</evidence>
<evidence type="ECO:0000256" key="9">
    <source>
        <dbReference type="ARBA" id="ARBA00023012"/>
    </source>
</evidence>
<keyword evidence="9" id="KW-0902">Two-component regulatory system</keyword>
<keyword evidence="7 14" id="KW-0418">Kinase</keyword>
<dbReference type="SMART" id="SM00387">
    <property type="entry name" value="HATPase_c"/>
    <property type="match status" value="1"/>
</dbReference>
<feature type="region of interest" description="Disordered" evidence="10">
    <location>
        <begin position="91"/>
        <end position="116"/>
    </location>
</feature>